<accession>A0A382ZFK2</accession>
<feature type="domain" description="Aconitase/3-isopropylmalate dehydratase large subunit alpha/beta/alpha" evidence="5">
    <location>
        <begin position="2"/>
        <end position="258"/>
    </location>
</feature>
<dbReference type="Pfam" id="PF00330">
    <property type="entry name" value="Aconitase"/>
    <property type="match status" value="1"/>
</dbReference>
<sequence>KTWIKVPNTIRIEITGTSGADGEIADGVSAKDIILHLCSRLGVGGADYQVIEYVGNTISRLSMSERMTLTNMTAELGAQTGLIAADVTTFNYIRQTGREVDNISALQSDDDAYFLAIHKVNVAELVPYVAMPHSPDNALPIEKISGIQIQQAYIGACTGAKLEDLQMAAQVLKNHTVAKGVRLLIAPASIQTTAAAVADGTMEIVTKSGAILMPSGCGACAGYGAGILAEGEVCISSTARNFKGRMGHSTSQVYLGSP</sequence>
<dbReference type="PANTHER" id="PTHR43822">
    <property type="entry name" value="HOMOACONITASE, MITOCHONDRIAL-RELATED"/>
    <property type="match status" value="1"/>
</dbReference>
<feature type="non-terminal residue" evidence="6">
    <location>
        <position position="258"/>
    </location>
</feature>
<evidence type="ECO:0000256" key="2">
    <source>
        <dbReference type="ARBA" id="ARBA00023004"/>
    </source>
</evidence>
<dbReference type="GO" id="GO:0016829">
    <property type="term" value="F:lyase activity"/>
    <property type="evidence" value="ECO:0007669"/>
    <property type="project" value="UniProtKB-KW"/>
</dbReference>
<proteinExistence type="predicted"/>
<dbReference type="GO" id="GO:0043436">
    <property type="term" value="P:oxoacid metabolic process"/>
    <property type="evidence" value="ECO:0007669"/>
    <property type="project" value="UniProtKB-ARBA"/>
</dbReference>
<protein>
    <recommendedName>
        <fullName evidence="5">Aconitase/3-isopropylmalate dehydratase large subunit alpha/beta/alpha domain-containing protein</fullName>
    </recommendedName>
</protein>
<evidence type="ECO:0000256" key="4">
    <source>
        <dbReference type="ARBA" id="ARBA00023239"/>
    </source>
</evidence>
<gene>
    <name evidence="6" type="ORF">METZ01_LOCUS446312</name>
</gene>
<dbReference type="InterPro" id="IPR001030">
    <property type="entry name" value="Acoase/IPM_deHydtase_lsu_aba"/>
</dbReference>
<keyword evidence="4" id="KW-0456">Lyase</keyword>
<keyword evidence="3" id="KW-0411">Iron-sulfur</keyword>
<dbReference type="GO" id="GO:0046872">
    <property type="term" value="F:metal ion binding"/>
    <property type="evidence" value="ECO:0007669"/>
    <property type="project" value="UniProtKB-KW"/>
</dbReference>
<dbReference type="EMBL" id="UINC01182960">
    <property type="protein sequence ID" value="SVD93458.1"/>
    <property type="molecule type" value="Genomic_DNA"/>
</dbReference>
<evidence type="ECO:0000313" key="6">
    <source>
        <dbReference type="EMBL" id="SVD93458.1"/>
    </source>
</evidence>
<reference evidence="6" key="1">
    <citation type="submission" date="2018-05" db="EMBL/GenBank/DDBJ databases">
        <authorList>
            <person name="Lanie J.A."/>
            <person name="Ng W.-L."/>
            <person name="Kazmierczak K.M."/>
            <person name="Andrzejewski T.M."/>
            <person name="Davidsen T.M."/>
            <person name="Wayne K.J."/>
            <person name="Tettelin H."/>
            <person name="Glass J.I."/>
            <person name="Rusch D."/>
            <person name="Podicherti R."/>
            <person name="Tsui H.-C.T."/>
            <person name="Winkler M.E."/>
        </authorList>
    </citation>
    <scope>NUCLEOTIDE SEQUENCE</scope>
</reference>
<evidence type="ECO:0000256" key="1">
    <source>
        <dbReference type="ARBA" id="ARBA00022723"/>
    </source>
</evidence>
<dbReference type="InterPro" id="IPR015931">
    <property type="entry name" value="Acnase/IPM_dHydase_lsu_aba_1/3"/>
</dbReference>
<dbReference type="InterPro" id="IPR036008">
    <property type="entry name" value="Aconitase_4Fe-4S_dom"/>
</dbReference>
<organism evidence="6">
    <name type="scientific">marine metagenome</name>
    <dbReference type="NCBI Taxonomy" id="408172"/>
    <lineage>
        <taxon>unclassified sequences</taxon>
        <taxon>metagenomes</taxon>
        <taxon>ecological metagenomes</taxon>
    </lineage>
</organism>
<evidence type="ECO:0000259" key="5">
    <source>
        <dbReference type="Pfam" id="PF00330"/>
    </source>
</evidence>
<dbReference type="PANTHER" id="PTHR43822:SF2">
    <property type="entry name" value="HOMOACONITASE, MITOCHONDRIAL"/>
    <property type="match status" value="1"/>
</dbReference>
<keyword evidence="1" id="KW-0479">Metal-binding</keyword>
<evidence type="ECO:0000256" key="3">
    <source>
        <dbReference type="ARBA" id="ARBA00023014"/>
    </source>
</evidence>
<dbReference type="InterPro" id="IPR050067">
    <property type="entry name" value="IPM_dehydratase_rel_enz"/>
</dbReference>
<feature type="non-terminal residue" evidence="6">
    <location>
        <position position="1"/>
    </location>
</feature>
<dbReference type="GO" id="GO:0051536">
    <property type="term" value="F:iron-sulfur cluster binding"/>
    <property type="evidence" value="ECO:0007669"/>
    <property type="project" value="UniProtKB-KW"/>
</dbReference>
<dbReference type="Gene3D" id="3.30.499.10">
    <property type="entry name" value="Aconitase, domain 3"/>
    <property type="match status" value="2"/>
</dbReference>
<name>A0A382ZFK2_9ZZZZ</name>
<dbReference type="SUPFAM" id="SSF53732">
    <property type="entry name" value="Aconitase iron-sulfur domain"/>
    <property type="match status" value="1"/>
</dbReference>
<dbReference type="AlphaFoldDB" id="A0A382ZFK2"/>
<keyword evidence="2" id="KW-0408">Iron</keyword>